<reference evidence="9 10" key="1">
    <citation type="submission" date="2019-02" db="EMBL/GenBank/DDBJ databases">
        <title>WGS of Pseudoxanthomonas species novum from clinical isolates.</title>
        <authorList>
            <person name="Bernier A.-M."/>
            <person name="Bernard K."/>
            <person name="Vachon A."/>
        </authorList>
    </citation>
    <scope>NUCLEOTIDE SEQUENCE [LARGE SCALE GENOMIC DNA]</scope>
    <source>
        <strain evidence="9 10">NML171202</strain>
    </source>
</reference>
<organism evidence="9 10">
    <name type="scientific">Pseudoxanthomonas winnipegensis</name>
    <dbReference type="NCBI Taxonomy" id="2480810"/>
    <lineage>
        <taxon>Bacteria</taxon>
        <taxon>Pseudomonadati</taxon>
        <taxon>Pseudomonadota</taxon>
        <taxon>Gammaproteobacteria</taxon>
        <taxon>Lysobacterales</taxon>
        <taxon>Lysobacteraceae</taxon>
        <taxon>Pseudoxanthomonas</taxon>
    </lineage>
</organism>
<evidence type="ECO:0000256" key="3">
    <source>
        <dbReference type="ARBA" id="ARBA00022475"/>
    </source>
</evidence>
<keyword evidence="6 7" id="KW-0472">Membrane</keyword>
<keyword evidence="4 7" id="KW-0812">Transmembrane</keyword>
<dbReference type="RefSeq" id="WP_130520644.1">
    <property type="nucleotide sequence ID" value="NZ_SHMA01000007.1"/>
</dbReference>
<dbReference type="Proteomes" id="UP000291286">
    <property type="component" value="Unassembled WGS sequence"/>
</dbReference>
<dbReference type="InterPro" id="IPR003416">
    <property type="entry name" value="MgtC/SapB/SrpB/YhiD_fam"/>
</dbReference>
<sequence length="232" mass="24792">MLDTWEIALRLLLAALLGGIIGADRGRLEWAAGLRTHMLVCVGAALAIIVSAFGFNDVLGNPHVVLDPSRIAAQVISGVGFLGAGTILFLQREQVIRGLTTAAGLWAVASIGLAVGSGLYAAAVLATALLWIILAVLKPLERRYLRRRRASMPGLKLVLSRQHAPLGQIQQQLERSGLPVQRMVLKPRTPQTDLLDVRCESTVPQAALLQALEDLRGVPGVEQVDLRGSIGQ</sequence>
<evidence type="ECO:0000256" key="1">
    <source>
        <dbReference type="ARBA" id="ARBA00004651"/>
    </source>
</evidence>
<evidence type="ECO:0000256" key="4">
    <source>
        <dbReference type="ARBA" id="ARBA00022692"/>
    </source>
</evidence>
<name>A0A4Q8LBF7_9GAMM</name>
<comment type="similarity">
    <text evidence="2 7">Belongs to the MgtC/SapB family.</text>
</comment>
<proteinExistence type="inferred from homology"/>
<evidence type="ECO:0000256" key="5">
    <source>
        <dbReference type="ARBA" id="ARBA00022989"/>
    </source>
</evidence>
<dbReference type="GO" id="GO:0005886">
    <property type="term" value="C:plasma membrane"/>
    <property type="evidence" value="ECO:0007669"/>
    <property type="project" value="UniProtKB-SubCell"/>
</dbReference>
<dbReference type="InterPro" id="IPR049177">
    <property type="entry name" value="MgtC_SapB_SrpB_YhiD_N"/>
</dbReference>
<dbReference type="PANTHER" id="PTHR33778">
    <property type="entry name" value="PROTEIN MGTC"/>
    <property type="match status" value="1"/>
</dbReference>
<feature type="transmembrane region" description="Helical" evidence="7">
    <location>
        <begin position="95"/>
        <end position="113"/>
    </location>
</feature>
<comment type="subcellular location">
    <subcellularLocation>
        <location evidence="7">Cell inner membrane</location>
        <topology evidence="7">Multi-pass membrane protein</topology>
    </subcellularLocation>
    <subcellularLocation>
        <location evidence="1">Cell membrane</location>
        <topology evidence="1">Multi-pass membrane protein</topology>
    </subcellularLocation>
</comment>
<accession>A0A4Q8LBF7</accession>
<evidence type="ECO:0000256" key="2">
    <source>
        <dbReference type="ARBA" id="ARBA00009298"/>
    </source>
</evidence>
<keyword evidence="7" id="KW-0997">Cell inner membrane</keyword>
<keyword evidence="3" id="KW-1003">Cell membrane</keyword>
<feature type="transmembrane region" description="Helical" evidence="7">
    <location>
        <begin position="38"/>
        <end position="59"/>
    </location>
</feature>
<dbReference type="EMBL" id="SHMB01000008">
    <property type="protein sequence ID" value="TAA26100.1"/>
    <property type="molecule type" value="Genomic_DNA"/>
</dbReference>
<dbReference type="AlphaFoldDB" id="A0A4Q8LBF7"/>
<feature type="transmembrane region" description="Helical" evidence="7">
    <location>
        <begin position="119"/>
        <end position="140"/>
    </location>
</feature>
<dbReference type="PANTHER" id="PTHR33778:SF1">
    <property type="entry name" value="MAGNESIUM TRANSPORTER YHID-RELATED"/>
    <property type="match status" value="1"/>
</dbReference>
<dbReference type="PRINTS" id="PR01837">
    <property type="entry name" value="MGTCSAPBPROT"/>
</dbReference>
<evidence type="ECO:0000256" key="6">
    <source>
        <dbReference type="ARBA" id="ARBA00023136"/>
    </source>
</evidence>
<keyword evidence="5 7" id="KW-1133">Transmembrane helix</keyword>
<comment type="caution">
    <text evidence="9">The sequence shown here is derived from an EMBL/GenBank/DDBJ whole genome shotgun (WGS) entry which is preliminary data.</text>
</comment>
<feature type="transmembrane region" description="Helical" evidence="7">
    <location>
        <begin position="7"/>
        <end position="26"/>
    </location>
</feature>
<protein>
    <recommendedName>
        <fullName evidence="7">Protein MgtC</fullName>
    </recommendedName>
</protein>
<feature type="transmembrane region" description="Helical" evidence="7">
    <location>
        <begin position="71"/>
        <end position="90"/>
    </location>
</feature>
<evidence type="ECO:0000256" key="7">
    <source>
        <dbReference type="RuleBase" id="RU365041"/>
    </source>
</evidence>
<evidence type="ECO:0000313" key="9">
    <source>
        <dbReference type="EMBL" id="TAA26100.1"/>
    </source>
</evidence>
<gene>
    <name evidence="9" type="ORF">EA661_16290</name>
</gene>
<dbReference type="Pfam" id="PF02308">
    <property type="entry name" value="MgtC"/>
    <property type="match status" value="1"/>
</dbReference>
<evidence type="ECO:0000259" key="8">
    <source>
        <dbReference type="Pfam" id="PF02308"/>
    </source>
</evidence>
<feature type="domain" description="MgtC/SapB/SrpB/YhiD N-terminal" evidence="8">
    <location>
        <begin position="11"/>
        <end position="142"/>
    </location>
</feature>
<evidence type="ECO:0000313" key="10">
    <source>
        <dbReference type="Proteomes" id="UP000291286"/>
    </source>
</evidence>